<evidence type="ECO:0000313" key="2">
    <source>
        <dbReference type="EMBL" id="TGO06635.1"/>
    </source>
</evidence>
<feature type="transmembrane region" description="Helical" evidence="1">
    <location>
        <begin position="41"/>
        <end position="61"/>
    </location>
</feature>
<gene>
    <name evidence="2" type="ORF">SERN_0827</name>
</gene>
<dbReference type="AlphaFoldDB" id="A0A4Z1E3F8"/>
<keyword evidence="1" id="KW-0472">Membrane</keyword>
<reference evidence="2 3" key="1">
    <citation type="submission" date="2018-11" db="EMBL/GenBank/DDBJ databases">
        <title>Complete genome sequencing of the Actinobacteria Serinibacter sp. K3-2.</title>
        <authorList>
            <person name="Rakitin A.L."/>
            <person name="Beletsky A.V."/>
            <person name="Mardanov A.V."/>
            <person name="Ravin N.V."/>
            <person name="Gromova A.S."/>
            <person name="Filippova S.N."/>
            <person name="Gal'Chenko V.F."/>
        </authorList>
    </citation>
    <scope>NUCLEOTIDE SEQUENCE [LARGE SCALE GENOMIC DNA]</scope>
    <source>
        <strain evidence="2 3">K3-2</strain>
    </source>
</reference>
<name>A0A4Z1E3F8_9MICO</name>
<dbReference type="EMBL" id="RHPJ01000001">
    <property type="protein sequence ID" value="TGO06635.1"/>
    <property type="molecule type" value="Genomic_DNA"/>
</dbReference>
<evidence type="ECO:0000313" key="3">
    <source>
        <dbReference type="Proteomes" id="UP000297318"/>
    </source>
</evidence>
<evidence type="ECO:0000256" key="1">
    <source>
        <dbReference type="SAM" id="Phobius"/>
    </source>
</evidence>
<protein>
    <submittedName>
        <fullName evidence="2">Uncharacterized protein</fullName>
    </submittedName>
</protein>
<feature type="transmembrane region" description="Helical" evidence="1">
    <location>
        <begin position="6"/>
        <end position="29"/>
    </location>
</feature>
<keyword evidence="1" id="KW-0812">Transmembrane</keyword>
<comment type="caution">
    <text evidence="2">The sequence shown here is derived from an EMBL/GenBank/DDBJ whole genome shotgun (WGS) entry which is preliminary data.</text>
</comment>
<sequence>MALAIGLFIAAAGWIAWIAGPIITVAALVSLVTRRRWSHPALWIGLGLTLGVVLHVVLGIVHDSGGATASLLP</sequence>
<keyword evidence="3" id="KW-1185">Reference proteome</keyword>
<proteinExistence type="predicted"/>
<dbReference type="Proteomes" id="UP000297318">
    <property type="component" value="Unassembled WGS sequence"/>
</dbReference>
<organism evidence="2 3">
    <name type="scientific">Serinibacter arcticus</name>
    <dbReference type="NCBI Taxonomy" id="1655435"/>
    <lineage>
        <taxon>Bacteria</taxon>
        <taxon>Bacillati</taxon>
        <taxon>Actinomycetota</taxon>
        <taxon>Actinomycetes</taxon>
        <taxon>Micrococcales</taxon>
        <taxon>Beutenbergiaceae</taxon>
        <taxon>Serinibacter</taxon>
    </lineage>
</organism>
<accession>A0A4Z1E3F8</accession>
<keyword evidence="1" id="KW-1133">Transmembrane helix</keyword>